<dbReference type="Gene3D" id="3.40.1190.20">
    <property type="match status" value="1"/>
</dbReference>
<reference evidence="2 3" key="1">
    <citation type="journal article" date="2015" name="Front. Microbiol.">
        <title>Genome sequence of the plant growth promoting endophytic yeast Rhodotorula graminis WP1.</title>
        <authorList>
            <person name="Firrincieli A."/>
            <person name="Otillar R."/>
            <person name="Salamov A."/>
            <person name="Schmutz J."/>
            <person name="Khan Z."/>
            <person name="Redman R.S."/>
            <person name="Fleck N.D."/>
            <person name="Lindquist E."/>
            <person name="Grigoriev I.V."/>
            <person name="Doty S.L."/>
        </authorList>
    </citation>
    <scope>NUCLEOTIDE SEQUENCE [LARGE SCALE GENOMIC DNA]</scope>
    <source>
        <strain evidence="2 3">WP1</strain>
    </source>
</reference>
<dbReference type="InterPro" id="IPR011611">
    <property type="entry name" value="PfkB_dom"/>
</dbReference>
<dbReference type="Proteomes" id="UP000053890">
    <property type="component" value="Unassembled WGS sequence"/>
</dbReference>
<dbReference type="EMBL" id="KQ474079">
    <property type="protein sequence ID" value="KPV74967.1"/>
    <property type="molecule type" value="Genomic_DNA"/>
</dbReference>
<accession>A0A194S307</accession>
<feature type="domain" description="Carbohydrate kinase PfkB" evidence="1">
    <location>
        <begin position="175"/>
        <end position="312"/>
    </location>
</feature>
<dbReference type="InterPro" id="IPR029056">
    <property type="entry name" value="Ribokinase-like"/>
</dbReference>
<dbReference type="AlphaFoldDB" id="A0A194S307"/>
<dbReference type="RefSeq" id="XP_018271016.1">
    <property type="nucleotide sequence ID" value="XM_018412253.1"/>
</dbReference>
<evidence type="ECO:0000313" key="3">
    <source>
        <dbReference type="Proteomes" id="UP000053890"/>
    </source>
</evidence>
<dbReference type="OMA" id="VIKSWNT"/>
<evidence type="ECO:0000259" key="1">
    <source>
        <dbReference type="Pfam" id="PF00294"/>
    </source>
</evidence>
<name>A0A194S307_RHOGW</name>
<organism evidence="2 3">
    <name type="scientific">Rhodotorula graminis (strain WP1)</name>
    <dbReference type="NCBI Taxonomy" id="578459"/>
    <lineage>
        <taxon>Eukaryota</taxon>
        <taxon>Fungi</taxon>
        <taxon>Dikarya</taxon>
        <taxon>Basidiomycota</taxon>
        <taxon>Pucciniomycotina</taxon>
        <taxon>Microbotryomycetes</taxon>
        <taxon>Sporidiobolales</taxon>
        <taxon>Sporidiobolaceae</taxon>
        <taxon>Rhodotorula</taxon>
    </lineage>
</organism>
<dbReference type="SUPFAM" id="SSF53613">
    <property type="entry name" value="Ribokinase-like"/>
    <property type="match status" value="1"/>
</dbReference>
<proteinExistence type="predicted"/>
<dbReference type="PANTHER" id="PTHR47098:SF2">
    <property type="entry name" value="PROTEIN MAK32"/>
    <property type="match status" value="1"/>
</dbReference>
<dbReference type="OrthoDB" id="497927at2759"/>
<sequence length="349" mass="38169">MASAPQVACTTLGLFILDRFEWRTLGDDGSVEATTREDDIVGGGGTYAILGSRMWLPAQRVGIVVDRGNDWPAKVERELRAYGDDMWEFRDKPDEPTTRALNLYTGEHRGDHFQYLTPRKRLEPDDLPPRLRTAQYLHFVCSPTRSLVIASQLSPDFSPSLVYEPIPDRCVPAELPALREVLPRIKVFSPNHEEAAAFFGIGVGEVAASGRSGIEDVARRFFALGAADVVLIRSGPLGAYAVRRGRESEGVWVPAYHSYEDGRATGKVVDVTGAGNSFLGGLMAGLVRHPDDLVSAVQCASISASFTIEQFGLPQLSLADDGTELWNGVNPAVRLDEMRRLQGEQQGSL</sequence>
<keyword evidence="3" id="KW-1185">Reference proteome</keyword>
<dbReference type="GeneID" id="28972702"/>
<dbReference type="Pfam" id="PF00294">
    <property type="entry name" value="PfkB"/>
    <property type="match status" value="1"/>
</dbReference>
<protein>
    <recommendedName>
        <fullName evidence="1">Carbohydrate kinase PfkB domain-containing protein</fullName>
    </recommendedName>
</protein>
<gene>
    <name evidence="2" type="ORF">RHOBADRAFT_15315</name>
</gene>
<evidence type="ECO:0000313" key="2">
    <source>
        <dbReference type="EMBL" id="KPV74967.1"/>
    </source>
</evidence>
<dbReference type="STRING" id="578459.A0A194S307"/>
<dbReference type="PANTHER" id="PTHR47098">
    <property type="entry name" value="PROTEIN MAK32"/>
    <property type="match status" value="1"/>
</dbReference>